<protein>
    <recommendedName>
        <fullName evidence="5">MYND-type domain-containing protein</fullName>
    </recommendedName>
</protein>
<feature type="domain" description="MYND-type" evidence="5">
    <location>
        <begin position="164"/>
        <end position="206"/>
    </location>
</feature>
<gene>
    <name evidence="6" type="ORF">MFIFM68171_03047</name>
</gene>
<dbReference type="SUPFAM" id="SSF144232">
    <property type="entry name" value="HIT/MYND zinc finger-like"/>
    <property type="match status" value="1"/>
</dbReference>
<dbReference type="Gene3D" id="6.10.140.2220">
    <property type="match status" value="1"/>
</dbReference>
<reference evidence="6 7" key="1">
    <citation type="submission" date="2024-09" db="EMBL/GenBank/DDBJ databases">
        <title>Itraconazole resistance in Madurella fahalii resulting from another homologue of gene encoding cytochrome P450 14-alpha sterol demethylase (CYP51).</title>
        <authorList>
            <person name="Yoshioka I."/>
            <person name="Fahal A.H."/>
            <person name="Kaneko S."/>
            <person name="Yaguchi T."/>
        </authorList>
    </citation>
    <scope>NUCLEOTIDE SEQUENCE [LARGE SCALE GENOMIC DNA]</scope>
    <source>
        <strain evidence="6 7">IFM 68171</strain>
    </source>
</reference>
<accession>A0ABQ0G510</accession>
<evidence type="ECO:0000313" key="7">
    <source>
        <dbReference type="Proteomes" id="UP001628179"/>
    </source>
</evidence>
<keyword evidence="7" id="KW-1185">Reference proteome</keyword>
<dbReference type="Pfam" id="PF01753">
    <property type="entry name" value="zf-MYND"/>
    <property type="match status" value="1"/>
</dbReference>
<dbReference type="PROSITE" id="PS50865">
    <property type="entry name" value="ZF_MYND_2"/>
    <property type="match status" value="1"/>
</dbReference>
<dbReference type="RefSeq" id="XP_070914570.1">
    <property type="nucleotide sequence ID" value="XM_071058469.1"/>
</dbReference>
<evidence type="ECO:0000313" key="6">
    <source>
        <dbReference type="EMBL" id="GAB1312837.1"/>
    </source>
</evidence>
<dbReference type="InterPro" id="IPR002893">
    <property type="entry name" value="Znf_MYND"/>
</dbReference>
<name>A0ABQ0G510_9PEZI</name>
<evidence type="ECO:0000256" key="2">
    <source>
        <dbReference type="ARBA" id="ARBA00022771"/>
    </source>
</evidence>
<evidence type="ECO:0000259" key="5">
    <source>
        <dbReference type="PROSITE" id="PS50865"/>
    </source>
</evidence>
<organism evidence="6 7">
    <name type="scientific">Madurella fahalii</name>
    <dbReference type="NCBI Taxonomy" id="1157608"/>
    <lineage>
        <taxon>Eukaryota</taxon>
        <taxon>Fungi</taxon>
        <taxon>Dikarya</taxon>
        <taxon>Ascomycota</taxon>
        <taxon>Pezizomycotina</taxon>
        <taxon>Sordariomycetes</taxon>
        <taxon>Sordariomycetidae</taxon>
        <taxon>Sordariales</taxon>
        <taxon>Sordariales incertae sedis</taxon>
        <taxon>Madurella</taxon>
    </lineage>
</organism>
<dbReference type="GeneID" id="98173792"/>
<sequence>MDDRVRAFNNIPRPKKTPSGLPNHWVFGVCHVDLTPPGDLVLAIQPKSRFLKRGGPGQILSLATAHDKAEALIPYLLDAFIEPAGPDDQLATPWTWSTLDQELAQAVQDSLRTHGVKPELCQVSICTAQEREILEEGRDSIFKVLLQSVSRAPAAVEIGDSTKCHGCGMGRECFFKPLKKCSRCNKAFYHSRDCQKEHWKRHKATCGPSPNASSLIDAFTYYNTRAPNDPEARALMTSLGLDLNPSSSGTALPLHRLVLTGKDTPENLRLFFGSKDAIKADHENARIECLLDPPPGSPSHIIHSHMGDPPLPRNLRQATEAEQQKLDEVRAMQERIRQRVGVGKAPSSQDMQAILKSCGPNWTTMLPIYHLAVNTMDQGVPAGGYR</sequence>
<keyword evidence="2 4" id="KW-0863">Zinc-finger</keyword>
<evidence type="ECO:0000256" key="4">
    <source>
        <dbReference type="PROSITE-ProRule" id="PRU00134"/>
    </source>
</evidence>
<comment type="caution">
    <text evidence="6">The sequence shown here is derived from an EMBL/GenBank/DDBJ whole genome shotgun (WGS) entry which is preliminary data.</text>
</comment>
<evidence type="ECO:0000256" key="1">
    <source>
        <dbReference type="ARBA" id="ARBA00022723"/>
    </source>
</evidence>
<keyword evidence="1" id="KW-0479">Metal-binding</keyword>
<evidence type="ECO:0000256" key="3">
    <source>
        <dbReference type="ARBA" id="ARBA00022833"/>
    </source>
</evidence>
<proteinExistence type="predicted"/>
<dbReference type="Proteomes" id="UP001628179">
    <property type="component" value="Unassembled WGS sequence"/>
</dbReference>
<keyword evidence="3" id="KW-0862">Zinc</keyword>
<dbReference type="EMBL" id="BAAFSV010000002">
    <property type="protein sequence ID" value="GAB1312837.1"/>
    <property type="molecule type" value="Genomic_DNA"/>
</dbReference>